<dbReference type="AlphaFoldDB" id="A0A1S3DZ89"/>
<accession>A0A1S3DZ89</accession>
<feature type="region of interest" description="Disordered" evidence="1">
    <location>
        <begin position="96"/>
        <end position="141"/>
    </location>
</feature>
<feature type="compositionally biased region" description="Low complexity" evidence="1">
    <location>
        <begin position="112"/>
        <end position="128"/>
    </location>
</feature>
<feature type="compositionally biased region" description="Pro residues" evidence="1">
    <location>
        <begin position="129"/>
        <end position="138"/>
    </location>
</feature>
<evidence type="ECO:0000313" key="3">
    <source>
        <dbReference type="RefSeq" id="XP_012568469.1"/>
    </source>
</evidence>
<organism evidence="2 3">
    <name type="scientific">Cicer arietinum</name>
    <name type="common">Chickpea</name>
    <name type="synonym">Garbanzo</name>
    <dbReference type="NCBI Taxonomy" id="3827"/>
    <lineage>
        <taxon>Eukaryota</taxon>
        <taxon>Viridiplantae</taxon>
        <taxon>Streptophyta</taxon>
        <taxon>Embryophyta</taxon>
        <taxon>Tracheophyta</taxon>
        <taxon>Spermatophyta</taxon>
        <taxon>Magnoliopsida</taxon>
        <taxon>eudicotyledons</taxon>
        <taxon>Gunneridae</taxon>
        <taxon>Pentapetalae</taxon>
        <taxon>rosids</taxon>
        <taxon>fabids</taxon>
        <taxon>Fabales</taxon>
        <taxon>Fabaceae</taxon>
        <taxon>Papilionoideae</taxon>
        <taxon>50 kb inversion clade</taxon>
        <taxon>NPAAA clade</taxon>
        <taxon>Hologalegina</taxon>
        <taxon>IRL clade</taxon>
        <taxon>Cicereae</taxon>
        <taxon>Cicer</taxon>
    </lineage>
</organism>
<feature type="compositionally biased region" description="Polar residues" evidence="1">
    <location>
        <begin position="282"/>
        <end position="326"/>
    </location>
</feature>
<proteinExistence type="predicted"/>
<dbReference type="RefSeq" id="XP_012568469.1">
    <property type="nucleotide sequence ID" value="XM_012713015.1"/>
</dbReference>
<reference evidence="2" key="1">
    <citation type="journal article" date="2013" name="Nat. Biotechnol.">
        <title>Draft genome sequence of chickpea (Cicer arietinum) provides a resource for trait improvement.</title>
        <authorList>
            <person name="Varshney R.K."/>
            <person name="Song C."/>
            <person name="Saxena R.K."/>
            <person name="Azam S."/>
            <person name="Yu S."/>
            <person name="Sharpe A.G."/>
            <person name="Cannon S."/>
            <person name="Baek J."/>
            <person name="Rosen B.D."/>
            <person name="Tar'an B."/>
            <person name="Millan T."/>
            <person name="Zhang X."/>
            <person name="Ramsay L.D."/>
            <person name="Iwata A."/>
            <person name="Wang Y."/>
            <person name="Nelson W."/>
            <person name="Farmer A.D."/>
            <person name="Gaur P.M."/>
            <person name="Soderlund C."/>
            <person name="Penmetsa R.V."/>
            <person name="Xu C."/>
            <person name="Bharti A.K."/>
            <person name="He W."/>
            <person name="Winter P."/>
            <person name="Zhao S."/>
            <person name="Hane J.K."/>
            <person name="Carrasquilla-Garcia N."/>
            <person name="Condie J.A."/>
            <person name="Upadhyaya H.D."/>
            <person name="Luo M.C."/>
            <person name="Thudi M."/>
            <person name="Gowda C.L."/>
            <person name="Singh N.P."/>
            <person name="Lichtenzveig J."/>
            <person name="Gali K.K."/>
            <person name="Rubio J."/>
            <person name="Nadarajan N."/>
            <person name="Dolezel J."/>
            <person name="Bansal K.C."/>
            <person name="Xu X."/>
            <person name="Edwards D."/>
            <person name="Zhang G."/>
            <person name="Kahl G."/>
            <person name="Gil J."/>
            <person name="Singh K.B."/>
            <person name="Datta S.K."/>
            <person name="Jackson S.A."/>
            <person name="Wang J."/>
            <person name="Cook D.R."/>
        </authorList>
    </citation>
    <scope>NUCLEOTIDE SEQUENCE [LARGE SCALE GENOMIC DNA]</scope>
    <source>
        <strain evidence="2">cv. CDC Frontier</strain>
    </source>
</reference>
<dbReference type="Proteomes" id="UP000087171">
    <property type="component" value="Chromosome Ca2"/>
</dbReference>
<evidence type="ECO:0000256" key="1">
    <source>
        <dbReference type="SAM" id="MobiDB-lite"/>
    </source>
</evidence>
<evidence type="ECO:0000313" key="2">
    <source>
        <dbReference type="Proteomes" id="UP000087171"/>
    </source>
</evidence>
<keyword evidence="2" id="KW-1185">Reference proteome</keyword>
<feature type="compositionally biased region" description="Polar residues" evidence="1">
    <location>
        <begin position="361"/>
        <end position="370"/>
    </location>
</feature>
<name>A0A1S3DZ89_CICAR</name>
<dbReference type="OrthoDB" id="1418274at2759"/>
<reference evidence="3" key="2">
    <citation type="submission" date="2025-08" db="UniProtKB">
        <authorList>
            <consortium name="RefSeq"/>
        </authorList>
    </citation>
    <scope>IDENTIFICATION</scope>
    <source>
        <tissue evidence="3">Etiolated seedlings</tissue>
    </source>
</reference>
<gene>
    <name evidence="3" type="primary">LOC105851640</name>
</gene>
<sequence>MSKAKYIVEGGSSNKPPFFNGSDYYFWKNKMHLFLKSQDTWMWRIITDGDFIPRVDQDDSTSAAKKEADCTTDDKTKCSQLLIFFLKSLSKTLSKPQQWARTKQSTRKNAYPCSPSSSSPSSDSIQRSPSPPPRPTPPHIFFDTTFSDYLSSSPENNPNPINTNLLSIVLPPLYTCPPPNLAQVPPHLLKPTIPTRHSMRVKSGIGTSTTSNVKPFYFIISDSKTGDSSDTPLHTTATEKAKTQPITPSKYFFSSEPSQSTPPNQKRRLINEIFSSLPKPYQPSSQSKKPTPNSMKTKTTMTIAQFLSRNKLRNPQTNNAPKQNLKLTKPASLEHSPFPQCSPALTPERSPNQERPLVRIPSSSPQQELSPHQERSHARPSSTSHPQEHSPIP</sequence>
<feature type="compositionally biased region" description="Polar residues" evidence="1">
    <location>
        <begin position="255"/>
        <end position="264"/>
    </location>
</feature>
<protein>
    <submittedName>
        <fullName evidence="3">Pollen-specific leucine-rich repeat extensin-like protein 2</fullName>
    </submittedName>
</protein>
<feature type="compositionally biased region" description="Polar residues" evidence="1">
    <location>
        <begin position="224"/>
        <end position="236"/>
    </location>
</feature>
<feature type="region of interest" description="Disordered" evidence="1">
    <location>
        <begin position="224"/>
        <end position="393"/>
    </location>
</feature>